<comment type="subcellular location">
    <subcellularLocation>
        <location evidence="4">Mitochondrion inner membrane</location>
    </subcellularLocation>
</comment>
<organism evidence="6 7">
    <name type="scientific">Hesseltinella vesiculosa</name>
    <dbReference type="NCBI Taxonomy" id="101127"/>
    <lineage>
        <taxon>Eukaryota</taxon>
        <taxon>Fungi</taxon>
        <taxon>Fungi incertae sedis</taxon>
        <taxon>Mucoromycota</taxon>
        <taxon>Mucoromycotina</taxon>
        <taxon>Mucoromycetes</taxon>
        <taxon>Mucorales</taxon>
        <taxon>Cunninghamellaceae</taxon>
        <taxon>Hesseltinella</taxon>
    </lineage>
</organism>
<dbReference type="Pfam" id="PF08583">
    <property type="entry name" value="Cmc1"/>
    <property type="match status" value="1"/>
</dbReference>
<name>A0A1X2G3T6_9FUNG</name>
<accession>A0A1X2G3T6</accession>
<evidence type="ECO:0000256" key="4">
    <source>
        <dbReference type="RuleBase" id="RU364104"/>
    </source>
</evidence>
<keyword evidence="4" id="KW-0472">Membrane</keyword>
<dbReference type="OrthoDB" id="532630at2759"/>
<dbReference type="STRING" id="101127.A0A1X2G3T6"/>
<dbReference type="GO" id="GO:0005743">
    <property type="term" value="C:mitochondrial inner membrane"/>
    <property type="evidence" value="ECO:0007669"/>
    <property type="project" value="UniProtKB-SubCell"/>
</dbReference>
<feature type="region of interest" description="Disordered" evidence="5">
    <location>
        <begin position="54"/>
        <end position="75"/>
    </location>
</feature>
<dbReference type="PANTHER" id="PTHR22977">
    <property type="entry name" value="COX ASSEMBLY MITOCHONDRIAL PROTEIN"/>
    <property type="match status" value="1"/>
</dbReference>
<evidence type="ECO:0000313" key="6">
    <source>
        <dbReference type="EMBL" id="ORX44067.1"/>
    </source>
</evidence>
<reference evidence="6 7" key="1">
    <citation type="submission" date="2016-07" db="EMBL/GenBank/DDBJ databases">
        <title>Pervasive Adenine N6-methylation of Active Genes in Fungi.</title>
        <authorList>
            <consortium name="DOE Joint Genome Institute"/>
            <person name="Mondo S.J."/>
            <person name="Dannebaum R.O."/>
            <person name="Kuo R.C."/>
            <person name="Labutti K."/>
            <person name="Haridas S."/>
            <person name="Kuo A."/>
            <person name="Salamov A."/>
            <person name="Ahrendt S.R."/>
            <person name="Lipzen A."/>
            <person name="Sullivan W."/>
            <person name="Andreopoulos W.B."/>
            <person name="Clum A."/>
            <person name="Lindquist E."/>
            <person name="Daum C."/>
            <person name="Ramamoorthy G.K."/>
            <person name="Gryganskyi A."/>
            <person name="Culley D."/>
            <person name="Magnuson J.K."/>
            <person name="James T.Y."/>
            <person name="O'Malley M.A."/>
            <person name="Stajich J.E."/>
            <person name="Spatafora J.W."/>
            <person name="Visel A."/>
            <person name="Grigoriev I.V."/>
        </authorList>
    </citation>
    <scope>NUCLEOTIDE SEQUENCE [LARGE SCALE GENOMIC DNA]</scope>
    <source>
        <strain evidence="6 7">NRRL 3301</strain>
    </source>
</reference>
<keyword evidence="3" id="KW-1015">Disulfide bond</keyword>
<evidence type="ECO:0000313" key="7">
    <source>
        <dbReference type="Proteomes" id="UP000242146"/>
    </source>
</evidence>
<sequence>MHPQLVIHKHEGCEGVIDALDQCHKANSFNKFLGFCNDAKRKVDQCLKEEFISQRAENKGKNKEKRDRMKKIWKDMEEPSPEFIAKYTAADDKQ</sequence>
<dbReference type="InterPro" id="IPR013892">
    <property type="entry name" value="Cyt_c_biogenesis_Cmc1-like"/>
</dbReference>
<dbReference type="PANTHER" id="PTHR22977:SF1">
    <property type="entry name" value="COX ASSEMBLY MITOCHONDRIAL PROTEIN 2 HOMOLOG"/>
    <property type="match status" value="1"/>
</dbReference>
<protein>
    <recommendedName>
        <fullName evidence="4">COX assembly mitochondrial protein</fullName>
    </recommendedName>
</protein>
<keyword evidence="7" id="KW-1185">Reference proteome</keyword>
<evidence type="ECO:0000256" key="1">
    <source>
        <dbReference type="ARBA" id="ARBA00007347"/>
    </source>
</evidence>
<gene>
    <name evidence="6" type="ORF">DM01DRAFT_1329261</name>
</gene>
<proteinExistence type="inferred from homology"/>
<evidence type="ECO:0000256" key="2">
    <source>
        <dbReference type="ARBA" id="ARBA00023128"/>
    </source>
</evidence>
<dbReference type="AlphaFoldDB" id="A0A1X2G3T6"/>
<comment type="similarity">
    <text evidence="1 4">Belongs to the CMC family.</text>
</comment>
<keyword evidence="4" id="KW-0143">Chaperone</keyword>
<dbReference type="EMBL" id="MCGT01000050">
    <property type="protein sequence ID" value="ORX44067.1"/>
    <property type="molecule type" value="Genomic_DNA"/>
</dbReference>
<dbReference type="Proteomes" id="UP000242146">
    <property type="component" value="Unassembled WGS sequence"/>
</dbReference>
<keyword evidence="4" id="KW-0999">Mitochondrion inner membrane</keyword>
<dbReference type="PROSITE" id="PS51808">
    <property type="entry name" value="CHCH"/>
    <property type="match status" value="1"/>
</dbReference>
<evidence type="ECO:0000256" key="5">
    <source>
        <dbReference type="SAM" id="MobiDB-lite"/>
    </source>
</evidence>
<comment type="caution">
    <text evidence="6">The sequence shown here is derived from an EMBL/GenBank/DDBJ whole genome shotgun (WGS) entry which is preliminary data.</text>
</comment>
<comment type="function">
    <text evidence="4">Required for mitochondrial cytochrome c oxidase (COX) assembly and respiration.</text>
</comment>
<evidence type="ECO:0000256" key="3">
    <source>
        <dbReference type="ARBA" id="ARBA00023157"/>
    </source>
</evidence>
<keyword evidence="2 4" id="KW-0496">Mitochondrion</keyword>